<dbReference type="SUPFAM" id="SSF48452">
    <property type="entry name" value="TPR-like"/>
    <property type="match status" value="1"/>
</dbReference>
<organism evidence="2 3">
    <name type="scientific">Actinomadura barringtoniae</name>
    <dbReference type="NCBI Taxonomy" id="1427535"/>
    <lineage>
        <taxon>Bacteria</taxon>
        <taxon>Bacillati</taxon>
        <taxon>Actinomycetota</taxon>
        <taxon>Actinomycetes</taxon>
        <taxon>Streptosporangiales</taxon>
        <taxon>Thermomonosporaceae</taxon>
        <taxon>Actinomadura</taxon>
    </lineage>
</organism>
<sequence length="740" mass="77793">MNLVGLLAASGDLPGAFAAAGLAGELTGVDADRLAANVACAMARAGQITDAHQVAAPAMRRLRRGGDPAALMGLLINLGLARAMCGDLKVAEGFLAEAVAAGEEAGLRYLTAMARGNLAFVVARRGDVPRALGLFVDSEAGLTEERLVQCRFDQAEALMGVGLTGEARALLAVALGAARAQGYACDVADGLLLLAYAELADGDCEQAAATAEQARAVFAEQERAGWMLVAEHVLLRARWSSGERSGVFLRTAVAAAERMERGGWAEASVEARIIAARVALHLRRPAGHLLEPVRDVRGSARLKVAAWHAEALEYHTRGDKRGAVSAVWAGLRVLEEHAEVFGALELRARSAGMGEELADLGLSLARSARELLTTEERRRAIVRRPTSVRPPADPERAAALTELRMLSSNHAHATARGDVSAVDVERLESAIRASALRQPGVRDAAGGSRELASALECRALVEMIRIGSELHAVTAADGRMRRHCLGSYDDVKREVGTVRFGLGRGECGADQLDGLLFGPLLEDLGERELVIAPTGVLHALPWSVLPCLAERPFTIVPSAASWLRAAKSGRPGHVVLAAGPDLSHAERELSGLQGLYPKAHMPRTAKDVHEAMEGASLVHIAAHGEFRADNALFSRLRLEDGPLMAYDLEELTTPPEIIVLSACDVGRAAADDAVIGMVGVLLGLGTATVIASVTPVRDEDAPAFMLAFHRGLAAGLSPRQALAATPRTPGTAGFLCFGAG</sequence>
<protein>
    <submittedName>
        <fullName evidence="2">CHAT domain-containing protein</fullName>
    </submittedName>
</protein>
<reference evidence="2" key="1">
    <citation type="submission" date="2021-03" db="EMBL/GenBank/DDBJ databases">
        <authorList>
            <person name="Kanchanasin P."/>
            <person name="Saeng-In P."/>
            <person name="Phongsopitanun W."/>
            <person name="Yuki M."/>
            <person name="Kudo T."/>
            <person name="Ohkuma M."/>
            <person name="Tanasupawat S."/>
        </authorList>
    </citation>
    <scope>NUCLEOTIDE SEQUENCE</scope>
    <source>
        <strain evidence="2">GKU 128</strain>
    </source>
</reference>
<evidence type="ECO:0000313" key="2">
    <source>
        <dbReference type="EMBL" id="MBO2451880.1"/>
    </source>
</evidence>
<dbReference type="Gene3D" id="1.25.40.10">
    <property type="entry name" value="Tetratricopeptide repeat domain"/>
    <property type="match status" value="1"/>
</dbReference>
<dbReference type="InterPro" id="IPR011990">
    <property type="entry name" value="TPR-like_helical_dom_sf"/>
</dbReference>
<accession>A0A939PG35</accession>
<dbReference type="Pfam" id="PF12770">
    <property type="entry name" value="CHAT"/>
    <property type="match status" value="1"/>
</dbReference>
<dbReference type="AlphaFoldDB" id="A0A939PG35"/>
<dbReference type="InterPro" id="IPR024983">
    <property type="entry name" value="CHAT_dom"/>
</dbReference>
<gene>
    <name evidence="2" type="ORF">J4573_32670</name>
</gene>
<evidence type="ECO:0000313" key="3">
    <source>
        <dbReference type="Proteomes" id="UP000669179"/>
    </source>
</evidence>
<keyword evidence="3" id="KW-1185">Reference proteome</keyword>
<dbReference type="EMBL" id="JAGEOJ010000014">
    <property type="protein sequence ID" value="MBO2451880.1"/>
    <property type="molecule type" value="Genomic_DNA"/>
</dbReference>
<proteinExistence type="predicted"/>
<name>A0A939PG35_9ACTN</name>
<feature type="domain" description="CHAT" evidence="1">
    <location>
        <begin position="510"/>
        <end position="725"/>
    </location>
</feature>
<dbReference type="Proteomes" id="UP000669179">
    <property type="component" value="Unassembled WGS sequence"/>
</dbReference>
<evidence type="ECO:0000259" key="1">
    <source>
        <dbReference type="Pfam" id="PF12770"/>
    </source>
</evidence>
<comment type="caution">
    <text evidence="2">The sequence shown here is derived from an EMBL/GenBank/DDBJ whole genome shotgun (WGS) entry which is preliminary data.</text>
</comment>